<protein>
    <submittedName>
        <fullName evidence="1">Uncharacterized protein</fullName>
    </submittedName>
</protein>
<proteinExistence type="predicted"/>
<evidence type="ECO:0000313" key="1">
    <source>
        <dbReference type="EMBL" id="CAE7549671.1"/>
    </source>
</evidence>
<accession>A0A812TUJ4</accession>
<name>A0A812TUJ4_SYMPI</name>
<organism evidence="1 2">
    <name type="scientific">Symbiodinium pilosum</name>
    <name type="common">Dinoflagellate</name>
    <dbReference type="NCBI Taxonomy" id="2952"/>
    <lineage>
        <taxon>Eukaryota</taxon>
        <taxon>Sar</taxon>
        <taxon>Alveolata</taxon>
        <taxon>Dinophyceae</taxon>
        <taxon>Suessiales</taxon>
        <taxon>Symbiodiniaceae</taxon>
        <taxon>Symbiodinium</taxon>
    </lineage>
</organism>
<sequence length="183" mass="20380">MSLPYEQVASGLNEMPVARSIVKRTLSVHVLDVRSRTVIEKHLHALHIEFETHPLKRSPAVQLIPLIHIGTFLDKKRHHIPSASSEVSPRREGSPKCSLDALCVALKELPHNILMTSITSIPQGAAKKLVRVSMALHVGPEVDETLNKDRRALTSSAVECTESSWAFAIYVCTQLHKFGHDCW</sequence>
<keyword evidence="2" id="KW-1185">Reference proteome</keyword>
<comment type="caution">
    <text evidence="1">The sequence shown here is derived from an EMBL/GenBank/DDBJ whole genome shotgun (WGS) entry which is preliminary data.</text>
</comment>
<evidence type="ECO:0000313" key="2">
    <source>
        <dbReference type="Proteomes" id="UP000649617"/>
    </source>
</evidence>
<dbReference type="Proteomes" id="UP000649617">
    <property type="component" value="Unassembled WGS sequence"/>
</dbReference>
<gene>
    <name evidence="1" type="ORF">SPIL2461_LOCUS14602</name>
</gene>
<dbReference type="EMBL" id="CAJNIZ010034002">
    <property type="protein sequence ID" value="CAE7549671.1"/>
    <property type="molecule type" value="Genomic_DNA"/>
</dbReference>
<reference evidence="1" key="1">
    <citation type="submission" date="2021-02" db="EMBL/GenBank/DDBJ databases">
        <authorList>
            <person name="Dougan E. K."/>
            <person name="Rhodes N."/>
            <person name="Thang M."/>
            <person name="Chan C."/>
        </authorList>
    </citation>
    <scope>NUCLEOTIDE SEQUENCE</scope>
</reference>
<dbReference type="AlphaFoldDB" id="A0A812TUJ4"/>